<protein>
    <submittedName>
        <fullName evidence="2">Uncharacterized protein</fullName>
    </submittedName>
</protein>
<name>A0A8H6YES7_9AGAR</name>
<accession>A0A8H6YES7</accession>
<keyword evidence="1" id="KW-0732">Signal</keyword>
<feature type="chain" id="PRO_5034203073" evidence="1">
    <location>
        <begin position="21"/>
        <end position="125"/>
    </location>
</feature>
<evidence type="ECO:0000256" key="1">
    <source>
        <dbReference type="SAM" id="SignalP"/>
    </source>
</evidence>
<evidence type="ECO:0000313" key="2">
    <source>
        <dbReference type="EMBL" id="KAF7359823.1"/>
    </source>
</evidence>
<dbReference type="Proteomes" id="UP000620124">
    <property type="component" value="Unassembled WGS sequence"/>
</dbReference>
<dbReference type="EMBL" id="JACAZI010000005">
    <property type="protein sequence ID" value="KAF7359823.1"/>
    <property type="molecule type" value="Genomic_DNA"/>
</dbReference>
<organism evidence="2 3">
    <name type="scientific">Mycena venus</name>
    <dbReference type="NCBI Taxonomy" id="2733690"/>
    <lineage>
        <taxon>Eukaryota</taxon>
        <taxon>Fungi</taxon>
        <taxon>Dikarya</taxon>
        <taxon>Basidiomycota</taxon>
        <taxon>Agaricomycotina</taxon>
        <taxon>Agaricomycetes</taxon>
        <taxon>Agaricomycetidae</taxon>
        <taxon>Agaricales</taxon>
        <taxon>Marasmiineae</taxon>
        <taxon>Mycenaceae</taxon>
        <taxon>Mycena</taxon>
    </lineage>
</organism>
<reference evidence="2" key="1">
    <citation type="submission" date="2020-05" db="EMBL/GenBank/DDBJ databases">
        <title>Mycena genomes resolve the evolution of fungal bioluminescence.</title>
        <authorList>
            <person name="Tsai I.J."/>
        </authorList>
    </citation>
    <scope>NUCLEOTIDE SEQUENCE</scope>
    <source>
        <strain evidence="2">CCC161011</strain>
    </source>
</reference>
<evidence type="ECO:0000313" key="3">
    <source>
        <dbReference type="Proteomes" id="UP000620124"/>
    </source>
</evidence>
<gene>
    <name evidence="2" type="ORF">MVEN_00707600</name>
</gene>
<sequence length="125" mass="13480">MQLLKIVHLVAIACTMHVLASPMETRSKAISRDVAQPIIIGTSPTFDGSTFAWTEGTNACDASEVQVGSGNFCGIHFALIGRPGDFVFNGCGGSLWVDRDDYFYANCESYSEGSQCNIVPTYRCA</sequence>
<dbReference type="AlphaFoldDB" id="A0A8H6YES7"/>
<keyword evidence="3" id="KW-1185">Reference proteome</keyword>
<feature type="signal peptide" evidence="1">
    <location>
        <begin position="1"/>
        <end position="20"/>
    </location>
</feature>
<comment type="caution">
    <text evidence="2">The sequence shown here is derived from an EMBL/GenBank/DDBJ whole genome shotgun (WGS) entry which is preliminary data.</text>
</comment>
<proteinExistence type="predicted"/>
<dbReference type="OrthoDB" id="3027095at2759"/>